<protein>
    <submittedName>
        <fullName evidence="3">ATP phosphoribosyltransferase</fullName>
    </submittedName>
</protein>
<evidence type="ECO:0000256" key="1">
    <source>
        <dbReference type="SAM" id="MobiDB-lite"/>
    </source>
</evidence>
<organism evidence="2 3">
    <name type="scientific">Macrostomum lignano</name>
    <dbReference type="NCBI Taxonomy" id="282301"/>
    <lineage>
        <taxon>Eukaryota</taxon>
        <taxon>Metazoa</taxon>
        <taxon>Spiralia</taxon>
        <taxon>Lophotrochozoa</taxon>
        <taxon>Platyhelminthes</taxon>
        <taxon>Rhabditophora</taxon>
        <taxon>Macrostomorpha</taxon>
        <taxon>Macrostomida</taxon>
        <taxon>Macrostomidae</taxon>
        <taxon>Macrostomum</taxon>
    </lineage>
</organism>
<feature type="region of interest" description="Disordered" evidence="1">
    <location>
        <begin position="47"/>
        <end position="74"/>
    </location>
</feature>
<accession>A0A1I8F1K5</accession>
<proteinExistence type="predicted"/>
<reference evidence="3" key="1">
    <citation type="submission" date="2016-11" db="UniProtKB">
        <authorList>
            <consortium name="WormBaseParasite"/>
        </authorList>
    </citation>
    <scope>IDENTIFICATION</scope>
</reference>
<name>A0A1I8F1K5_9PLAT</name>
<evidence type="ECO:0000313" key="2">
    <source>
        <dbReference type="Proteomes" id="UP000095280"/>
    </source>
</evidence>
<keyword evidence="2" id="KW-1185">Reference proteome</keyword>
<evidence type="ECO:0000313" key="3">
    <source>
        <dbReference type="WBParaSite" id="maker-unitig_12315-snap-gene-0.3-mRNA-1"/>
    </source>
</evidence>
<dbReference type="Proteomes" id="UP000095280">
    <property type="component" value="Unplaced"/>
</dbReference>
<dbReference type="WBParaSite" id="maker-unitig_12315-snap-gene-0.3-mRNA-1">
    <property type="protein sequence ID" value="maker-unitig_12315-snap-gene-0.3-mRNA-1"/>
    <property type="gene ID" value="maker-unitig_12315-snap-gene-0.3"/>
</dbReference>
<sequence length="74" mass="8382">VWERLRLDQKAPPFKGPILALYYSKTDAIIYELMSMLEEEELRPGNPSVFAKQAGTSGLHERHRSGQFVGPVSH</sequence>
<dbReference type="AlphaFoldDB" id="A0A1I8F1K5"/>